<evidence type="ECO:0008006" key="5">
    <source>
        <dbReference type="Google" id="ProtNLM"/>
    </source>
</evidence>
<dbReference type="Proteomes" id="UP000054481">
    <property type="component" value="Unassembled WGS sequence"/>
</dbReference>
<proteinExistence type="predicted"/>
<evidence type="ECO:0000256" key="1">
    <source>
        <dbReference type="SAM" id="Coils"/>
    </source>
</evidence>
<dbReference type="EMBL" id="KQ030509">
    <property type="protein sequence ID" value="KJZ76781.1"/>
    <property type="molecule type" value="Genomic_DNA"/>
</dbReference>
<dbReference type="PROSITE" id="PS51386">
    <property type="entry name" value="RINT1_TIP20"/>
    <property type="match status" value="1"/>
</dbReference>
<dbReference type="PANTHER" id="PTHR13520:SF0">
    <property type="entry name" value="RAD50-INTERACTING PROTEIN 1"/>
    <property type="match status" value="1"/>
</dbReference>
<gene>
    <name evidence="3" type="ORF">HIM_03658</name>
</gene>
<accession>A0A0F7ZLY1</accession>
<organism evidence="3 4">
    <name type="scientific">Hirsutella minnesotensis 3608</name>
    <dbReference type="NCBI Taxonomy" id="1043627"/>
    <lineage>
        <taxon>Eukaryota</taxon>
        <taxon>Fungi</taxon>
        <taxon>Dikarya</taxon>
        <taxon>Ascomycota</taxon>
        <taxon>Pezizomycotina</taxon>
        <taxon>Sordariomycetes</taxon>
        <taxon>Hypocreomycetidae</taxon>
        <taxon>Hypocreales</taxon>
        <taxon>Ophiocordycipitaceae</taxon>
        <taxon>Hirsutella</taxon>
    </lineage>
</organism>
<evidence type="ECO:0000313" key="3">
    <source>
        <dbReference type="EMBL" id="KJZ76781.1"/>
    </source>
</evidence>
<dbReference type="InterPro" id="IPR042044">
    <property type="entry name" value="EXOC6PINT-1/Sec15/Tip20_C_dom2"/>
</dbReference>
<dbReference type="OrthoDB" id="2189254at2759"/>
<feature type="compositionally biased region" description="Polar residues" evidence="2">
    <location>
        <begin position="551"/>
        <end position="562"/>
    </location>
</feature>
<feature type="region of interest" description="Disordered" evidence="2">
    <location>
        <begin position="549"/>
        <end position="574"/>
    </location>
</feature>
<dbReference type="Gene3D" id="1.20.58.670">
    <property type="entry name" value="Dsl1p vesicle tethering complex, Tip20p subunit, domain D"/>
    <property type="match status" value="1"/>
</dbReference>
<keyword evidence="4" id="KW-1185">Reference proteome</keyword>
<sequence>MTTVSATSLGTSLDTRVEDFLDDRLQSTTDLDTLDNLLASVESQRNQLQSQLDDAIKELDDARRTAQEQQTSLQARIQTFHELQDSIDVRVKVAAASNAPSEAIARLQQPLKKLEAANLAQKYLVLVQDVERLRAEARAHLPANPTSALEPYARLKGLAMKLKSVEGCDGLHIIHHVEKVTDALWSEMKATMSAELEAVLSKRRWPRVDPQSQMDDEWIMCFEKLLDLQFPEVVNSQSIVSLLPFDVMAKVLIAEFRFHFLSDKPTSSLQAVASHCFPWFLSTIDKWEGFFRDNLGQLLSSKFRYSPLASKSVYLDPLSALVTTMIPVMQEKVNAVAAEAVKNPAYLSGFISQLMGLDEDIRTRFNYDGGDPDRGWPGLAADVLDQHFETWFQVERDFALDRFEKIMESPEARKIDYDYAILGKMKPTFAAVRILDLLRSVTVKYERLRKLKHKIRFLTDIQLDILDGYHDRLRGSLEAYQSMTSTIGRTLHGVTKEQLAALEGTGALETLCKVIGSADRIANTLSEWSDEGFFATLWEELQARDLKRSSQSDFGSGANQVDLQGRVPDTSAGADAESGIFDETVAAYLKRRRAAEELLVGALADSHSKAFRSYINQVQWTTVGETAVLDDQSQLTVTPELDEPLHILKRNLDFSSKALSTASFRRVWHDALERLQDTLWNGVLVRQSFTTLGAAQFSHDGSTIFALVDRYIPGGSATLTTLREGILLLNLPTATEEGPDGVTLKEASDRAYTNNNEARTLLEELGLGALTPMNARHVLERRVENNENIGW</sequence>
<dbReference type="Pfam" id="PF04437">
    <property type="entry name" value="RINT1_TIP1"/>
    <property type="match status" value="1"/>
</dbReference>
<dbReference type="GO" id="GO:0006888">
    <property type="term" value="P:endoplasmic reticulum to Golgi vesicle-mediated transport"/>
    <property type="evidence" value="ECO:0007669"/>
    <property type="project" value="InterPro"/>
</dbReference>
<feature type="coiled-coil region" evidence="1">
    <location>
        <begin position="31"/>
        <end position="76"/>
    </location>
</feature>
<dbReference type="AlphaFoldDB" id="A0A0F7ZLY1"/>
<dbReference type="GO" id="GO:0070939">
    <property type="term" value="C:Dsl1/NZR complex"/>
    <property type="evidence" value="ECO:0007669"/>
    <property type="project" value="InterPro"/>
</dbReference>
<dbReference type="GO" id="GO:0006890">
    <property type="term" value="P:retrograde vesicle-mediated transport, Golgi to endoplasmic reticulum"/>
    <property type="evidence" value="ECO:0007669"/>
    <property type="project" value="InterPro"/>
</dbReference>
<evidence type="ECO:0000313" key="4">
    <source>
        <dbReference type="Proteomes" id="UP000054481"/>
    </source>
</evidence>
<dbReference type="GO" id="GO:0060628">
    <property type="term" value="P:regulation of ER to Golgi vesicle-mediated transport"/>
    <property type="evidence" value="ECO:0007669"/>
    <property type="project" value="TreeGrafter"/>
</dbReference>
<evidence type="ECO:0000256" key="2">
    <source>
        <dbReference type="SAM" id="MobiDB-lite"/>
    </source>
</evidence>
<dbReference type="PANTHER" id="PTHR13520">
    <property type="entry name" value="RAD50-INTERACTING PROTEIN 1 RINT-1"/>
    <property type="match status" value="1"/>
</dbReference>
<reference evidence="3 4" key="1">
    <citation type="journal article" date="2014" name="Genome Biol. Evol.">
        <title>Comparative genomics and transcriptomics analyses reveal divergent lifestyle features of nematode endoparasitic fungus Hirsutella minnesotensis.</title>
        <authorList>
            <person name="Lai Y."/>
            <person name="Liu K."/>
            <person name="Zhang X."/>
            <person name="Zhang X."/>
            <person name="Li K."/>
            <person name="Wang N."/>
            <person name="Shu C."/>
            <person name="Wu Y."/>
            <person name="Wang C."/>
            <person name="Bushley K.E."/>
            <person name="Xiang M."/>
            <person name="Liu X."/>
        </authorList>
    </citation>
    <scope>NUCLEOTIDE SEQUENCE [LARGE SCALE GENOMIC DNA]</scope>
    <source>
        <strain evidence="3 4">3608</strain>
    </source>
</reference>
<keyword evidence="1" id="KW-0175">Coiled coil</keyword>
<protein>
    <recommendedName>
        <fullName evidence="5">RINT-1 family protein</fullName>
    </recommendedName>
</protein>
<dbReference type="InterPro" id="IPR007528">
    <property type="entry name" value="RINT1_Tip20"/>
</dbReference>
<name>A0A0F7ZLY1_9HYPO</name>